<reference evidence="1" key="1">
    <citation type="journal article" date="2021" name="New Phytol.">
        <title>Evolutionary innovations through gain and loss of genes in the ectomycorrhizal Boletales.</title>
        <authorList>
            <person name="Wu G."/>
            <person name="Miyauchi S."/>
            <person name="Morin E."/>
            <person name="Kuo A."/>
            <person name="Drula E."/>
            <person name="Varga T."/>
            <person name="Kohler A."/>
            <person name="Feng B."/>
            <person name="Cao Y."/>
            <person name="Lipzen A."/>
            <person name="Daum C."/>
            <person name="Hundley H."/>
            <person name="Pangilinan J."/>
            <person name="Johnson J."/>
            <person name="Barry K."/>
            <person name="LaButti K."/>
            <person name="Ng V."/>
            <person name="Ahrendt S."/>
            <person name="Min B."/>
            <person name="Choi I.G."/>
            <person name="Park H."/>
            <person name="Plett J.M."/>
            <person name="Magnuson J."/>
            <person name="Spatafora J.W."/>
            <person name="Nagy L.G."/>
            <person name="Henrissat B."/>
            <person name="Grigoriev I.V."/>
            <person name="Yang Z.L."/>
            <person name="Xu J."/>
            <person name="Martin F.M."/>
        </authorList>
    </citation>
    <scope>NUCLEOTIDE SEQUENCE</scope>
    <source>
        <strain evidence="1">KUC20120723A-06</strain>
    </source>
</reference>
<comment type="caution">
    <text evidence="1">The sequence shown here is derived from an EMBL/GenBank/DDBJ whole genome shotgun (WGS) entry which is preliminary data.</text>
</comment>
<protein>
    <submittedName>
        <fullName evidence="1">Uncharacterized protein</fullName>
    </submittedName>
</protein>
<dbReference type="Proteomes" id="UP000790709">
    <property type="component" value="Unassembled WGS sequence"/>
</dbReference>
<keyword evidence="2" id="KW-1185">Reference proteome</keyword>
<evidence type="ECO:0000313" key="2">
    <source>
        <dbReference type="Proteomes" id="UP000790709"/>
    </source>
</evidence>
<organism evidence="1 2">
    <name type="scientific">Leucogyrophana mollusca</name>
    <dbReference type="NCBI Taxonomy" id="85980"/>
    <lineage>
        <taxon>Eukaryota</taxon>
        <taxon>Fungi</taxon>
        <taxon>Dikarya</taxon>
        <taxon>Basidiomycota</taxon>
        <taxon>Agaricomycotina</taxon>
        <taxon>Agaricomycetes</taxon>
        <taxon>Agaricomycetidae</taxon>
        <taxon>Boletales</taxon>
        <taxon>Boletales incertae sedis</taxon>
        <taxon>Leucogyrophana</taxon>
    </lineage>
</organism>
<evidence type="ECO:0000313" key="1">
    <source>
        <dbReference type="EMBL" id="KAH7925176.1"/>
    </source>
</evidence>
<gene>
    <name evidence="1" type="ORF">BV22DRAFT_1195339</name>
</gene>
<proteinExistence type="predicted"/>
<accession>A0ACB8BH35</accession>
<dbReference type="EMBL" id="MU266407">
    <property type="protein sequence ID" value="KAH7925176.1"/>
    <property type="molecule type" value="Genomic_DNA"/>
</dbReference>
<sequence>MPPPINHPCLNLELLAGTYFVKQFPAHEGIPTETLQRLSVVRATSTGPGLFSVTRTADEISVVGDAPGDDGEWKCIKIAGPMDFGLTGVVCSFTIPLRDAKVPVFAISTWNTDYVLVPKEHAQTAVTTLAKDGWHFVGPEGSA</sequence>
<name>A0ACB8BH35_9AGAM</name>